<keyword evidence="8 14" id="KW-1133">Transmembrane helix</keyword>
<gene>
    <name evidence="14" type="primary">uppP</name>
    <name evidence="15" type="ORF">A2557_07750</name>
</gene>
<dbReference type="InterPro" id="IPR003824">
    <property type="entry name" value="UppP"/>
</dbReference>
<dbReference type="GO" id="GO:0005886">
    <property type="term" value="C:plasma membrane"/>
    <property type="evidence" value="ECO:0007669"/>
    <property type="project" value="UniProtKB-SubCell"/>
</dbReference>
<evidence type="ECO:0000256" key="5">
    <source>
        <dbReference type="ARBA" id="ARBA00022475"/>
    </source>
</evidence>
<organism evidence="15 16">
    <name type="scientific">Candidatus Lambdaproteobacteria bacterium RIFOXYD2_FULL_56_26</name>
    <dbReference type="NCBI Taxonomy" id="1817773"/>
    <lineage>
        <taxon>Bacteria</taxon>
        <taxon>Pseudomonadati</taxon>
        <taxon>Pseudomonadota</taxon>
        <taxon>Candidatus Lambdaproteobacteria</taxon>
    </lineage>
</organism>
<dbReference type="EMBL" id="MFNF01000001">
    <property type="protein sequence ID" value="OGH05113.1"/>
    <property type="molecule type" value="Genomic_DNA"/>
</dbReference>
<keyword evidence="5 14" id="KW-1003">Cell membrane</keyword>
<feature type="transmembrane region" description="Helical" evidence="14">
    <location>
        <begin position="43"/>
        <end position="62"/>
    </location>
</feature>
<feature type="transmembrane region" description="Helical" evidence="14">
    <location>
        <begin position="90"/>
        <end position="109"/>
    </location>
</feature>
<dbReference type="PANTHER" id="PTHR30622:SF3">
    <property type="entry name" value="UNDECAPRENYL-DIPHOSPHATASE"/>
    <property type="match status" value="1"/>
</dbReference>
<evidence type="ECO:0000313" key="16">
    <source>
        <dbReference type="Proteomes" id="UP000177583"/>
    </source>
</evidence>
<comment type="miscellaneous">
    <text evidence="14">Bacitracin is thought to be involved in the inhibition of peptidoglycan synthesis by sequestering undecaprenyl diphosphate, thereby reducing the pool of lipid carrier available.</text>
</comment>
<comment type="caution">
    <text evidence="15">The sequence shown here is derived from an EMBL/GenBank/DDBJ whole genome shotgun (WGS) entry which is preliminary data.</text>
</comment>
<dbReference type="EC" id="3.6.1.27" evidence="3 14"/>
<keyword evidence="14" id="KW-0961">Cell wall biogenesis/degradation</keyword>
<evidence type="ECO:0000256" key="11">
    <source>
        <dbReference type="ARBA" id="ARBA00032707"/>
    </source>
</evidence>
<dbReference type="HAMAP" id="MF_01006">
    <property type="entry name" value="Undec_diphosphatase"/>
    <property type="match status" value="1"/>
</dbReference>
<comment type="similarity">
    <text evidence="2 14">Belongs to the UppP family.</text>
</comment>
<reference evidence="15 16" key="1">
    <citation type="journal article" date="2016" name="Nat. Commun.">
        <title>Thousands of microbial genomes shed light on interconnected biogeochemical processes in an aquifer system.</title>
        <authorList>
            <person name="Anantharaman K."/>
            <person name="Brown C.T."/>
            <person name="Hug L.A."/>
            <person name="Sharon I."/>
            <person name="Castelle C.J."/>
            <person name="Probst A.J."/>
            <person name="Thomas B.C."/>
            <person name="Singh A."/>
            <person name="Wilkins M.J."/>
            <person name="Karaoz U."/>
            <person name="Brodie E.L."/>
            <person name="Williams K.H."/>
            <person name="Hubbard S.S."/>
            <person name="Banfield J.F."/>
        </authorList>
    </citation>
    <scope>NUCLEOTIDE SEQUENCE [LARGE SCALE GENOMIC DNA]</scope>
</reference>
<evidence type="ECO:0000256" key="13">
    <source>
        <dbReference type="ARBA" id="ARBA00047594"/>
    </source>
</evidence>
<dbReference type="NCBIfam" id="TIGR00753">
    <property type="entry name" value="undec_PP_bacA"/>
    <property type="match status" value="1"/>
</dbReference>
<evidence type="ECO:0000256" key="12">
    <source>
        <dbReference type="ARBA" id="ARBA00032932"/>
    </source>
</evidence>
<protein>
    <recommendedName>
        <fullName evidence="4 14">Undecaprenyl-diphosphatase</fullName>
        <ecNumber evidence="3 14">3.6.1.27</ecNumber>
    </recommendedName>
    <alternativeName>
        <fullName evidence="12 14">Bacitracin resistance protein</fullName>
    </alternativeName>
    <alternativeName>
        <fullName evidence="11 14">Undecaprenyl pyrophosphate phosphatase</fullName>
    </alternativeName>
</protein>
<evidence type="ECO:0000256" key="1">
    <source>
        <dbReference type="ARBA" id="ARBA00004651"/>
    </source>
</evidence>
<keyword evidence="10 14" id="KW-0046">Antibiotic resistance</keyword>
<evidence type="ECO:0000256" key="7">
    <source>
        <dbReference type="ARBA" id="ARBA00022801"/>
    </source>
</evidence>
<sequence length="271" mass="29536">MENLYFKAFLTAVVEGLTEFVPVSSTGHMILLEDWIEFTGEKAATFAVFIQLGAILAAFWLYKERFLGLIPGPGEEPFWKRLLWGNSRPTAVHFVVAVLPILVAGLLLHKVIKEQLFSVSVVAVGLMVGGVMMILVQLMPKRYSAEEVDQISLKQAGLIGLGQCMAIWPGMSRSGSTLITGLLVGVRAQAAADFSFIIAVPVMVAAVGYDLYKSWGFLDQSDLAVFGLGFVVAFAIAWVSIRWFIGVLGKIGLIPFGIYRIVLGAVVYFLV</sequence>
<dbReference type="Proteomes" id="UP000177583">
    <property type="component" value="Unassembled WGS sequence"/>
</dbReference>
<evidence type="ECO:0000256" key="8">
    <source>
        <dbReference type="ARBA" id="ARBA00022989"/>
    </source>
</evidence>
<evidence type="ECO:0000256" key="9">
    <source>
        <dbReference type="ARBA" id="ARBA00023136"/>
    </source>
</evidence>
<feature type="transmembrane region" description="Helical" evidence="14">
    <location>
        <begin position="191"/>
        <end position="211"/>
    </location>
</feature>
<dbReference type="PANTHER" id="PTHR30622">
    <property type="entry name" value="UNDECAPRENYL-DIPHOSPHATASE"/>
    <property type="match status" value="1"/>
</dbReference>
<comment type="catalytic activity">
    <reaction evidence="13 14">
        <text>di-trans,octa-cis-undecaprenyl diphosphate + H2O = di-trans,octa-cis-undecaprenyl phosphate + phosphate + H(+)</text>
        <dbReference type="Rhea" id="RHEA:28094"/>
        <dbReference type="ChEBI" id="CHEBI:15377"/>
        <dbReference type="ChEBI" id="CHEBI:15378"/>
        <dbReference type="ChEBI" id="CHEBI:43474"/>
        <dbReference type="ChEBI" id="CHEBI:58405"/>
        <dbReference type="ChEBI" id="CHEBI:60392"/>
        <dbReference type="EC" id="3.6.1.27"/>
    </reaction>
</comment>
<dbReference type="NCBIfam" id="NF001389">
    <property type="entry name" value="PRK00281.1-2"/>
    <property type="match status" value="1"/>
</dbReference>
<evidence type="ECO:0000256" key="6">
    <source>
        <dbReference type="ARBA" id="ARBA00022692"/>
    </source>
</evidence>
<dbReference type="Pfam" id="PF02673">
    <property type="entry name" value="BacA"/>
    <property type="match status" value="1"/>
</dbReference>
<evidence type="ECO:0000256" key="3">
    <source>
        <dbReference type="ARBA" id="ARBA00012374"/>
    </source>
</evidence>
<evidence type="ECO:0000313" key="15">
    <source>
        <dbReference type="EMBL" id="OGH05113.1"/>
    </source>
</evidence>
<name>A0A1F6H425_9PROT</name>
<dbReference type="GO" id="GO:0008360">
    <property type="term" value="P:regulation of cell shape"/>
    <property type="evidence" value="ECO:0007669"/>
    <property type="project" value="UniProtKB-KW"/>
</dbReference>
<feature type="transmembrane region" description="Helical" evidence="14">
    <location>
        <begin position="223"/>
        <end position="245"/>
    </location>
</feature>
<evidence type="ECO:0000256" key="14">
    <source>
        <dbReference type="HAMAP-Rule" id="MF_01006"/>
    </source>
</evidence>
<dbReference type="NCBIfam" id="NF001390">
    <property type="entry name" value="PRK00281.1-4"/>
    <property type="match status" value="1"/>
</dbReference>
<keyword evidence="6 14" id="KW-0812">Transmembrane</keyword>
<keyword evidence="7 14" id="KW-0378">Hydrolase</keyword>
<proteinExistence type="inferred from homology"/>
<comment type="subcellular location">
    <subcellularLocation>
        <location evidence="1 14">Cell membrane</location>
        <topology evidence="1 14">Multi-pass membrane protein</topology>
    </subcellularLocation>
</comment>
<dbReference type="GO" id="GO:0071555">
    <property type="term" value="P:cell wall organization"/>
    <property type="evidence" value="ECO:0007669"/>
    <property type="project" value="UniProtKB-KW"/>
</dbReference>
<evidence type="ECO:0000256" key="4">
    <source>
        <dbReference type="ARBA" id="ARBA00021581"/>
    </source>
</evidence>
<dbReference type="AlphaFoldDB" id="A0A1F6H425"/>
<evidence type="ECO:0000256" key="10">
    <source>
        <dbReference type="ARBA" id="ARBA00023251"/>
    </source>
</evidence>
<dbReference type="GO" id="GO:0046677">
    <property type="term" value="P:response to antibiotic"/>
    <property type="evidence" value="ECO:0007669"/>
    <property type="project" value="UniProtKB-UniRule"/>
</dbReference>
<keyword evidence="9 14" id="KW-0472">Membrane</keyword>
<feature type="transmembrane region" description="Helical" evidence="14">
    <location>
        <begin position="251"/>
        <end position="270"/>
    </location>
</feature>
<keyword evidence="14" id="KW-0573">Peptidoglycan synthesis</keyword>
<dbReference type="GO" id="GO:0009252">
    <property type="term" value="P:peptidoglycan biosynthetic process"/>
    <property type="evidence" value="ECO:0007669"/>
    <property type="project" value="UniProtKB-KW"/>
</dbReference>
<dbReference type="GO" id="GO:0050380">
    <property type="term" value="F:undecaprenyl-diphosphatase activity"/>
    <property type="evidence" value="ECO:0007669"/>
    <property type="project" value="UniProtKB-UniRule"/>
</dbReference>
<keyword evidence="14" id="KW-0133">Cell shape</keyword>
<comment type="function">
    <text evidence="14">Catalyzes the dephosphorylation of undecaprenyl diphosphate (UPP). Confers resistance to bacitracin.</text>
</comment>
<accession>A0A1F6H425</accession>
<evidence type="ECO:0000256" key="2">
    <source>
        <dbReference type="ARBA" id="ARBA00010621"/>
    </source>
</evidence>
<feature type="transmembrane region" description="Helical" evidence="14">
    <location>
        <begin position="115"/>
        <end position="139"/>
    </location>
</feature>